<dbReference type="InterPro" id="IPR000626">
    <property type="entry name" value="Ubiquitin-like_dom"/>
</dbReference>
<name>A0A852KHP6_UROIN</name>
<dbReference type="Gene3D" id="3.10.20.90">
    <property type="entry name" value="Phosphatidylinositol 3-kinase Catalytic Subunit, Chain A, domain 1"/>
    <property type="match status" value="1"/>
</dbReference>
<dbReference type="AlphaFoldDB" id="A0A852KHP6"/>
<evidence type="ECO:0000259" key="2">
    <source>
        <dbReference type="PROSITE" id="PS50053"/>
    </source>
</evidence>
<evidence type="ECO:0000313" key="3">
    <source>
        <dbReference type="EMBL" id="NXX77283.1"/>
    </source>
</evidence>
<dbReference type="Proteomes" id="UP000654395">
    <property type="component" value="Unassembled WGS sequence"/>
</dbReference>
<dbReference type="InterPro" id="IPR029071">
    <property type="entry name" value="Ubiquitin-like_domsf"/>
</dbReference>
<feature type="compositionally biased region" description="Low complexity" evidence="1">
    <location>
        <begin position="62"/>
        <end position="71"/>
    </location>
</feature>
<dbReference type="InterPro" id="IPR039690">
    <property type="entry name" value="SNRNP25"/>
</dbReference>
<reference evidence="3" key="1">
    <citation type="submission" date="2020-02" db="EMBL/GenBank/DDBJ databases">
        <title>Bird 10,000 Genomes (B10K) Project - Family phase.</title>
        <authorList>
            <person name="Zhang G."/>
        </authorList>
    </citation>
    <scope>NUCLEOTIDE SEQUENCE</scope>
    <source>
        <strain evidence="3">B10K-DU-030-59</strain>
    </source>
</reference>
<dbReference type="InterPro" id="IPR040610">
    <property type="entry name" value="SNRNP25_ubiquitin"/>
</dbReference>
<evidence type="ECO:0000256" key="1">
    <source>
        <dbReference type="SAM" id="MobiDB-lite"/>
    </source>
</evidence>
<organism evidence="3 4">
    <name type="scientific">Urocolius indicus</name>
    <name type="common">Red-faced mousebird</name>
    <name type="synonym">Colius indicus</name>
    <dbReference type="NCBI Taxonomy" id="458196"/>
    <lineage>
        <taxon>Eukaryota</taxon>
        <taxon>Metazoa</taxon>
        <taxon>Chordata</taxon>
        <taxon>Craniata</taxon>
        <taxon>Vertebrata</taxon>
        <taxon>Euteleostomi</taxon>
        <taxon>Archelosauria</taxon>
        <taxon>Archosauria</taxon>
        <taxon>Dinosauria</taxon>
        <taxon>Saurischia</taxon>
        <taxon>Theropoda</taxon>
        <taxon>Coelurosauria</taxon>
        <taxon>Aves</taxon>
        <taxon>Neognathae</taxon>
        <taxon>Neoaves</taxon>
        <taxon>Telluraves</taxon>
        <taxon>Coraciimorphae</taxon>
        <taxon>Coliiformes</taxon>
        <taxon>Coliidae</taxon>
        <taxon>Urocolius</taxon>
    </lineage>
</organism>
<feature type="non-terminal residue" evidence="3">
    <location>
        <position position="212"/>
    </location>
</feature>
<accession>A0A852KHP6</accession>
<dbReference type="OrthoDB" id="72819at2759"/>
<feature type="non-terminal residue" evidence="3">
    <location>
        <position position="1"/>
    </location>
</feature>
<gene>
    <name evidence="3" type="primary">Snrnp25</name>
    <name evidence="3" type="ORF">UROIND_R09857</name>
</gene>
<dbReference type="Pfam" id="PF18036">
    <property type="entry name" value="Ubiquitin_4"/>
    <property type="match status" value="1"/>
</dbReference>
<dbReference type="GO" id="GO:0005689">
    <property type="term" value="C:U12-type spliceosomal complex"/>
    <property type="evidence" value="ECO:0007669"/>
    <property type="project" value="TreeGrafter"/>
</dbReference>
<proteinExistence type="predicted"/>
<sequence length="212" mass="23269">PPPPHLARHVAHVGAGGAGEAVAARPLLGHQHVAAGRAEQQHRRSSSSSSSSPPPPPPPARPFRAAMAAAEPEPEPAHADVLELFQEALAGLLRDPLLCDLPPQVTLEEIGSQVALEYGQAMTVRVCKADGEVIPVVVVQNASVLELKKALRRHVQLMQARRGGVQHLSWKYIWRTYHLTYAGEKLADDRKKLREYGIRNRDEVSFIKKLRK</sequence>
<feature type="region of interest" description="Disordered" evidence="1">
    <location>
        <begin position="13"/>
        <end position="74"/>
    </location>
</feature>
<keyword evidence="4" id="KW-1185">Reference proteome</keyword>
<feature type="domain" description="Ubiquitin-like" evidence="2">
    <location>
        <begin position="122"/>
        <end position="212"/>
    </location>
</feature>
<dbReference type="SUPFAM" id="SSF54236">
    <property type="entry name" value="Ubiquitin-like"/>
    <property type="match status" value="1"/>
</dbReference>
<feature type="compositionally biased region" description="Pro residues" evidence="1">
    <location>
        <begin position="52"/>
        <end position="61"/>
    </location>
</feature>
<dbReference type="GO" id="GO:0000398">
    <property type="term" value="P:mRNA splicing, via spliceosome"/>
    <property type="evidence" value="ECO:0007669"/>
    <property type="project" value="InterPro"/>
</dbReference>
<protein>
    <submittedName>
        <fullName evidence="3">SNR25 protein</fullName>
    </submittedName>
</protein>
<dbReference type="PANTHER" id="PTHR14942:SF0">
    <property type="entry name" value="U11_U12 SMALL NUCLEAR RIBONUCLEOPROTEIN 25 KDA PROTEIN"/>
    <property type="match status" value="1"/>
</dbReference>
<dbReference type="PANTHER" id="PTHR14942">
    <property type="entry name" value="U11/U12 SMALL NUCLEAR RIBONUCLEOPROTEIN 25 KDA PROTEIN"/>
    <property type="match status" value="1"/>
</dbReference>
<dbReference type="CDD" id="cd17058">
    <property type="entry name" value="Ubl_SNRNP25"/>
    <property type="match status" value="1"/>
</dbReference>
<dbReference type="PROSITE" id="PS50053">
    <property type="entry name" value="UBIQUITIN_2"/>
    <property type="match status" value="1"/>
</dbReference>
<comment type="caution">
    <text evidence="3">The sequence shown here is derived from an EMBL/GenBank/DDBJ whole genome shotgun (WGS) entry which is preliminary data.</text>
</comment>
<evidence type="ECO:0000313" key="4">
    <source>
        <dbReference type="Proteomes" id="UP000654395"/>
    </source>
</evidence>
<dbReference type="EMBL" id="WBNH01003539">
    <property type="protein sequence ID" value="NXX77283.1"/>
    <property type="molecule type" value="Genomic_DNA"/>
</dbReference>